<evidence type="ECO:0000313" key="4">
    <source>
        <dbReference type="EMBL" id="VAX39802.1"/>
    </source>
</evidence>
<feature type="non-terminal residue" evidence="4">
    <location>
        <position position="1"/>
    </location>
</feature>
<dbReference type="GO" id="GO:0004065">
    <property type="term" value="F:arylsulfatase activity"/>
    <property type="evidence" value="ECO:0007669"/>
    <property type="project" value="UniProtKB-EC"/>
</dbReference>
<evidence type="ECO:0000256" key="2">
    <source>
        <dbReference type="ARBA" id="ARBA00022801"/>
    </source>
</evidence>
<keyword evidence="2 4" id="KW-0378">Hydrolase</keyword>
<dbReference type="InterPro" id="IPR017850">
    <property type="entry name" value="Alkaline_phosphatase_core_sf"/>
</dbReference>
<evidence type="ECO:0000259" key="3">
    <source>
        <dbReference type="Pfam" id="PF00884"/>
    </source>
</evidence>
<dbReference type="PANTHER" id="PTHR42693">
    <property type="entry name" value="ARYLSULFATASE FAMILY MEMBER"/>
    <property type="match status" value="1"/>
</dbReference>
<dbReference type="Pfam" id="PF00884">
    <property type="entry name" value="Sulfatase"/>
    <property type="match status" value="1"/>
</dbReference>
<dbReference type="EC" id="3.1.6.1" evidence="4"/>
<dbReference type="SUPFAM" id="SSF53649">
    <property type="entry name" value="Alkaline phosphatase-like"/>
    <property type="match status" value="1"/>
</dbReference>
<name>A0A3B1DG88_9ZZZZ</name>
<dbReference type="InterPro" id="IPR000917">
    <property type="entry name" value="Sulfatase_N"/>
</dbReference>
<organism evidence="4">
    <name type="scientific">hydrothermal vent metagenome</name>
    <dbReference type="NCBI Taxonomy" id="652676"/>
    <lineage>
        <taxon>unclassified sequences</taxon>
        <taxon>metagenomes</taxon>
        <taxon>ecological metagenomes</taxon>
    </lineage>
</organism>
<dbReference type="Gene3D" id="3.40.720.10">
    <property type="entry name" value="Alkaline Phosphatase, subunit A"/>
    <property type="match status" value="1"/>
</dbReference>
<evidence type="ECO:0000256" key="1">
    <source>
        <dbReference type="ARBA" id="ARBA00008779"/>
    </source>
</evidence>
<dbReference type="PANTHER" id="PTHR42693:SF53">
    <property type="entry name" value="ENDO-4-O-SULFATASE"/>
    <property type="match status" value="1"/>
</dbReference>
<proteinExistence type="inferred from homology"/>
<comment type="similarity">
    <text evidence="1">Belongs to the sulfatase family.</text>
</comment>
<feature type="domain" description="Sulfatase N-terminal" evidence="3">
    <location>
        <begin position="13"/>
        <end position="119"/>
    </location>
</feature>
<gene>
    <name evidence="4" type="ORF">MNBD_PLANCTO03-1708</name>
</gene>
<dbReference type="AlphaFoldDB" id="A0A3B1DG88"/>
<sequence length="243" mass="26920">YLGDRGYLPNATPRATYAAMISYMDDNIGRLLDLLDELGIAENTIVLFTSDNGTTYVSGVDREFFSSLGKLRGYKGTLWEGGIRMPTVVRWPRVIKPGSESATPSYHPDWMPTLAEIAGWKARPPAGVVVGTPAPVGAERFDGISLLSVLRGEQEMIEREFMYWEFPEGAGQQAVIFGEGGRWKAIRPSLKKKPSVLELYDLLHDPGETVNIAENHPELVDTALQIMRKEHTPSALFPIEALD</sequence>
<dbReference type="EMBL" id="UOGK01000288">
    <property type="protein sequence ID" value="VAX39802.1"/>
    <property type="molecule type" value="Genomic_DNA"/>
</dbReference>
<dbReference type="InterPro" id="IPR050738">
    <property type="entry name" value="Sulfatase"/>
</dbReference>
<accession>A0A3B1DG88</accession>
<reference evidence="4" key="1">
    <citation type="submission" date="2018-06" db="EMBL/GenBank/DDBJ databases">
        <authorList>
            <person name="Zhirakovskaya E."/>
        </authorList>
    </citation>
    <scope>NUCLEOTIDE SEQUENCE</scope>
</reference>
<protein>
    <submittedName>
        <fullName evidence="4">Arylsulfatase</fullName>
        <ecNumber evidence="4">3.1.6.1</ecNumber>
    </submittedName>
</protein>